<feature type="domain" description="DUF2383" evidence="1">
    <location>
        <begin position="11"/>
        <end position="121"/>
    </location>
</feature>
<gene>
    <name evidence="2" type="ORF">GON26_13080</name>
</gene>
<evidence type="ECO:0000313" key="3">
    <source>
        <dbReference type="Proteomes" id="UP000471501"/>
    </source>
</evidence>
<sequence>MIHTDEHTKEAVGTLEGLISILEDGKLGYTNAAEHVSSPAIKTDFLEFARERALFIVELQDEINKLGKSTDTSGGGPLGALHRAWIDIKSSFTSGDTEAIINACVTGEEAAIEKYKMALEKNELELNQIALVSKQLNSIQITLEKIKAKRLNA</sequence>
<dbReference type="EMBL" id="WSTB01000006">
    <property type="protein sequence ID" value="MWB95295.1"/>
    <property type="molecule type" value="Genomic_DNA"/>
</dbReference>
<dbReference type="InterPro" id="IPR016920">
    <property type="entry name" value="UCP029477"/>
</dbReference>
<dbReference type="AlphaFoldDB" id="A0A6I4NS31"/>
<accession>A0A6I4NS31</accession>
<protein>
    <submittedName>
        <fullName evidence="2">PA2169 family four-helix-bundle protein</fullName>
    </submittedName>
</protein>
<dbReference type="Pfam" id="PF09537">
    <property type="entry name" value="DUF2383"/>
    <property type="match status" value="1"/>
</dbReference>
<dbReference type="NCBIfam" id="TIGR02284">
    <property type="entry name" value="PA2169 family four-helix-bundle protein"/>
    <property type="match status" value="1"/>
</dbReference>
<dbReference type="Proteomes" id="UP000471501">
    <property type="component" value="Unassembled WGS sequence"/>
</dbReference>
<dbReference type="RefSeq" id="WP_160375208.1">
    <property type="nucleotide sequence ID" value="NZ_WSTB01000006.1"/>
</dbReference>
<comment type="caution">
    <text evidence="2">The sequence shown here is derived from an EMBL/GenBank/DDBJ whole genome shotgun (WGS) entry which is preliminary data.</text>
</comment>
<dbReference type="PIRSF" id="PIRSF029477">
    <property type="entry name" value="UCP029477"/>
    <property type="match status" value="1"/>
</dbReference>
<dbReference type="InterPro" id="IPR009078">
    <property type="entry name" value="Ferritin-like_SF"/>
</dbReference>
<dbReference type="InterPro" id="IPR011971">
    <property type="entry name" value="CHP02284"/>
</dbReference>
<evidence type="ECO:0000259" key="1">
    <source>
        <dbReference type="Pfam" id="PF09537"/>
    </source>
</evidence>
<name>A0A6I4NS31_9FLAO</name>
<dbReference type="InterPro" id="IPR019052">
    <property type="entry name" value="DUF2383"/>
</dbReference>
<keyword evidence="3" id="KW-1185">Reference proteome</keyword>
<evidence type="ECO:0000313" key="2">
    <source>
        <dbReference type="EMBL" id="MWB95295.1"/>
    </source>
</evidence>
<dbReference type="Gene3D" id="1.20.1260.10">
    <property type="match status" value="1"/>
</dbReference>
<organism evidence="2 3">
    <name type="scientific">Flavobacterium hydrocarbonoxydans</name>
    <dbReference type="NCBI Taxonomy" id="2683249"/>
    <lineage>
        <taxon>Bacteria</taxon>
        <taxon>Pseudomonadati</taxon>
        <taxon>Bacteroidota</taxon>
        <taxon>Flavobacteriia</taxon>
        <taxon>Flavobacteriales</taxon>
        <taxon>Flavobacteriaceae</taxon>
        <taxon>Flavobacterium</taxon>
    </lineage>
</organism>
<proteinExistence type="predicted"/>
<dbReference type="SUPFAM" id="SSF47240">
    <property type="entry name" value="Ferritin-like"/>
    <property type="match status" value="1"/>
</dbReference>
<reference evidence="2 3" key="1">
    <citation type="submission" date="2019-12" db="EMBL/GenBank/DDBJ databases">
        <authorList>
            <person name="Kim Y.S."/>
        </authorList>
    </citation>
    <scope>NUCLEOTIDE SEQUENCE [LARGE SCALE GENOMIC DNA]</scope>
    <source>
        <strain evidence="2 3">GA093</strain>
    </source>
</reference>
<dbReference type="InterPro" id="IPR012347">
    <property type="entry name" value="Ferritin-like"/>
</dbReference>